<proteinExistence type="predicted"/>
<organism evidence="9">
    <name type="scientific">Solibacter usitatus (strain Ellin6076)</name>
    <dbReference type="NCBI Taxonomy" id="234267"/>
    <lineage>
        <taxon>Bacteria</taxon>
        <taxon>Pseudomonadati</taxon>
        <taxon>Acidobacteriota</taxon>
        <taxon>Terriglobia</taxon>
        <taxon>Bryobacterales</taxon>
        <taxon>Solibacteraceae</taxon>
        <taxon>Candidatus Solibacter</taxon>
    </lineage>
</organism>
<dbReference type="PANTHER" id="PTHR10134">
    <property type="entry name" value="CYTOCHROME B-C1 COMPLEX SUBUNIT RIESKE, MITOCHONDRIAL"/>
    <property type="match status" value="1"/>
</dbReference>
<keyword evidence="7" id="KW-0472">Membrane</keyword>
<dbReference type="EMBL" id="CP000473">
    <property type="protein sequence ID" value="ABJ87135.1"/>
    <property type="molecule type" value="Genomic_DNA"/>
</dbReference>
<dbReference type="KEGG" id="sus:Acid_6209"/>
<dbReference type="InterPro" id="IPR036922">
    <property type="entry name" value="Rieske_2Fe-2S_sf"/>
</dbReference>
<dbReference type="PROSITE" id="PS51296">
    <property type="entry name" value="RIESKE"/>
    <property type="match status" value="1"/>
</dbReference>
<reference evidence="9" key="1">
    <citation type="submission" date="2006-10" db="EMBL/GenBank/DDBJ databases">
        <title>Complete sequence of Solibacter usitatus Ellin6076.</title>
        <authorList>
            <consortium name="US DOE Joint Genome Institute"/>
            <person name="Copeland A."/>
            <person name="Lucas S."/>
            <person name="Lapidus A."/>
            <person name="Barry K."/>
            <person name="Detter J.C."/>
            <person name="Glavina del Rio T."/>
            <person name="Hammon N."/>
            <person name="Israni S."/>
            <person name="Dalin E."/>
            <person name="Tice H."/>
            <person name="Pitluck S."/>
            <person name="Thompson L.S."/>
            <person name="Brettin T."/>
            <person name="Bruce D."/>
            <person name="Han C."/>
            <person name="Tapia R."/>
            <person name="Gilna P."/>
            <person name="Schmutz J."/>
            <person name="Larimer F."/>
            <person name="Land M."/>
            <person name="Hauser L."/>
            <person name="Kyrpides N."/>
            <person name="Mikhailova N."/>
            <person name="Janssen P.H."/>
            <person name="Kuske C.R."/>
            <person name="Richardson P."/>
        </authorList>
    </citation>
    <scope>NUCLEOTIDE SEQUENCE</scope>
    <source>
        <strain evidence="9">Ellin6076</strain>
    </source>
</reference>
<keyword evidence="7" id="KW-1133">Transmembrane helix</keyword>
<evidence type="ECO:0000256" key="2">
    <source>
        <dbReference type="ARBA" id="ARBA00022723"/>
    </source>
</evidence>
<evidence type="ECO:0000256" key="6">
    <source>
        <dbReference type="ARBA" id="ARBA00034078"/>
    </source>
</evidence>
<evidence type="ECO:0000256" key="7">
    <source>
        <dbReference type="SAM" id="Phobius"/>
    </source>
</evidence>
<dbReference type="GO" id="GO:0046872">
    <property type="term" value="F:metal ion binding"/>
    <property type="evidence" value="ECO:0007669"/>
    <property type="project" value="UniProtKB-KW"/>
</dbReference>
<keyword evidence="4" id="KW-0411">Iron-sulfur</keyword>
<evidence type="ECO:0000259" key="8">
    <source>
        <dbReference type="PROSITE" id="PS51296"/>
    </source>
</evidence>
<keyword evidence="3" id="KW-0408">Iron</keyword>
<keyword evidence="1" id="KW-0001">2Fe-2S</keyword>
<accession>Q01T85</accession>
<feature type="domain" description="Rieske" evidence="8">
    <location>
        <begin position="93"/>
        <end position="162"/>
    </location>
</feature>
<dbReference type="eggNOG" id="COG0723">
    <property type="taxonomic scope" value="Bacteria"/>
</dbReference>
<comment type="cofactor">
    <cofactor evidence="6">
        <name>[2Fe-2S] cluster</name>
        <dbReference type="ChEBI" id="CHEBI:190135"/>
    </cofactor>
</comment>
<evidence type="ECO:0000256" key="3">
    <source>
        <dbReference type="ARBA" id="ARBA00023004"/>
    </source>
</evidence>
<dbReference type="InterPro" id="IPR005805">
    <property type="entry name" value="Rieske_Fe-S_prot_C"/>
</dbReference>
<dbReference type="STRING" id="234267.Acid_6209"/>
<evidence type="ECO:0000256" key="5">
    <source>
        <dbReference type="ARBA" id="ARBA00023157"/>
    </source>
</evidence>
<dbReference type="InParanoid" id="Q01T85"/>
<dbReference type="CDD" id="cd03467">
    <property type="entry name" value="Rieske"/>
    <property type="match status" value="1"/>
</dbReference>
<protein>
    <submittedName>
        <fullName evidence="9">Rieske (2Fe-2S) domain protein</fullName>
    </submittedName>
</protein>
<sequence length="173" mass="18964">MGDVQAQSTANGDTTRRNFFVGAIYGMMGAISAALGVPALIYLLFPPKAKKENEWIEIGDVARLAPNSPVELTFRRTRTDGWKVMSEKSTAWVVKSADNRITAFGPQCTHLGCAYHWEEGKNEFLCPCHSSLFGIDGSVISGPAPRPLDRYQTKIEGNKLMVGKLNVSAERKS</sequence>
<dbReference type="SUPFAM" id="SSF50022">
    <property type="entry name" value="ISP domain"/>
    <property type="match status" value="1"/>
</dbReference>
<dbReference type="Gene3D" id="2.102.10.10">
    <property type="entry name" value="Rieske [2Fe-2S] iron-sulphur domain"/>
    <property type="match status" value="1"/>
</dbReference>
<keyword evidence="5" id="KW-1015">Disulfide bond</keyword>
<dbReference type="GO" id="GO:0051537">
    <property type="term" value="F:2 iron, 2 sulfur cluster binding"/>
    <property type="evidence" value="ECO:0007669"/>
    <property type="project" value="UniProtKB-KW"/>
</dbReference>
<evidence type="ECO:0000256" key="4">
    <source>
        <dbReference type="ARBA" id="ARBA00023014"/>
    </source>
</evidence>
<feature type="transmembrane region" description="Helical" evidence="7">
    <location>
        <begin position="20"/>
        <end position="45"/>
    </location>
</feature>
<keyword evidence="7" id="KW-0812">Transmembrane</keyword>
<dbReference type="InterPro" id="IPR014349">
    <property type="entry name" value="Rieske_Fe-S_prot"/>
</dbReference>
<evidence type="ECO:0000256" key="1">
    <source>
        <dbReference type="ARBA" id="ARBA00022714"/>
    </source>
</evidence>
<dbReference type="AlphaFoldDB" id="Q01T85"/>
<dbReference type="OrthoDB" id="9767869at2"/>
<keyword evidence="2" id="KW-0479">Metal-binding</keyword>
<name>Q01T85_SOLUE</name>
<dbReference type="GO" id="GO:0016020">
    <property type="term" value="C:membrane"/>
    <property type="evidence" value="ECO:0007669"/>
    <property type="project" value="InterPro"/>
</dbReference>
<dbReference type="Pfam" id="PF00355">
    <property type="entry name" value="Rieske"/>
    <property type="match status" value="1"/>
</dbReference>
<dbReference type="InterPro" id="IPR017941">
    <property type="entry name" value="Rieske_2Fe-2S"/>
</dbReference>
<evidence type="ECO:0000313" key="9">
    <source>
        <dbReference type="EMBL" id="ABJ87135.1"/>
    </source>
</evidence>
<dbReference type="PRINTS" id="PR00162">
    <property type="entry name" value="RIESKE"/>
</dbReference>
<gene>
    <name evidence="9" type="ordered locus">Acid_6209</name>
</gene>
<dbReference type="HOGENOM" id="CLU_055690_1_1_0"/>